<evidence type="ECO:0000256" key="1">
    <source>
        <dbReference type="SAM" id="MobiDB-lite"/>
    </source>
</evidence>
<evidence type="ECO:0000313" key="3">
    <source>
        <dbReference type="WBParaSite" id="PgR014X_g077_t06"/>
    </source>
</evidence>
<feature type="region of interest" description="Disordered" evidence="1">
    <location>
        <begin position="1"/>
        <end position="92"/>
    </location>
</feature>
<proteinExistence type="predicted"/>
<sequence length="216" mass="23615">DMEAERPRRPRTKPRPTPSSESALPARPVHATQHQDPVVASKTMTMRELERRLEELSVDFDELPTTSNASEGHLEEHKEKGEAEGDVTSANRKCKTDTVDTKVVPYVDGDTTMKASKSEQLREPLPSQQVAQFEDQKTDETSVASVPSADIIGIPAVIMPELSVFPSAVAIPSINELPLSAILPKSDAVVESVDALPALVLKSLLLAAYYRVFIFV</sequence>
<dbReference type="AlphaFoldDB" id="A0A915ARD2"/>
<feature type="compositionally biased region" description="Basic and acidic residues" evidence="1">
    <location>
        <begin position="45"/>
        <end position="55"/>
    </location>
</feature>
<keyword evidence="2" id="KW-1185">Reference proteome</keyword>
<feature type="compositionally biased region" description="Basic and acidic residues" evidence="1">
    <location>
        <begin position="72"/>
        <end position="83"/>
    </location>
</feature>
<protein>
    <submittedName>
        <fullName evidence="3">Non-specific serine/threonine protein kinase</fullName>
    </submittedName>
</protein>
<dbReference type="WBParaSite" id="PgR014X_g077_t06">
    <property type="protein sequence ID" value="PgR014X_g077_t06"/>
    <property type="gene ID" value="PgR014X_g077"/>
</dbReference>
<organism evidence="2 3">
    <name type="scientific">Parascaris univalens</name>
    <name type="common">Nematode worm</name>
    <dbReference type="NCBI Taxonomy" id="6257"/>
    <lineage>
        <taxon>Eukaryota</taxon>
        <taxon>Metazoa</taxon>
        <taxon>Ecdysozoa</taxon>
        <taxon>Nematoda</taxon>
        <taxon>Chromadorea</taxon>
        <taxon>Rhabditida</taxon>
        <taxon>Spirurina</taxon>
        <taxon>Ascaridomorpha</taxon>
        <taxon>Ascaridoidea</taxon>
        <taxon>Ascarididae</taxon>
        <taxon>Parascaris</taxon>
    </lineage>
</organism>
<evidence type="ECO:0000313" key="2">
    <source>
        <dbReference type="Proteomes" id="UP000887569"/>
    </source>
</evidence>
<dbReference type="Proteomes" id="UP000887569">
    <property type="component" value="Unplaced"/>
</dbReference>
<name>A0A915ARD2_PARUN</name>
<reference evidence="3" key="1">
    <citation type="submission" date="2022-11" db="UniProtKB">
        <authorList>
            <consortium name="WormBaseParasite"/>
        </authorList>
    </citation>
    <scope>IDENTIFICATION</scope>
</reference>
<accession>A0A915ARD2</accession>